<feature type="domain" description="NmrA-like" evidence="1">
    <location>
        <begin position="3"/>
        <end position="263"/>
    </location>
</feature>
<dbReference type="EMBL" id="FOJG01000002">
    <property type="protein sequence ID" value="SEW53118.1"/>
    <property type="molecule type" value="Genomic_DNA"/>
</dbReference>
<dbReference type="SUPFAM" id="SSF51735">
    <property type="entry name" value="NAD(P)-binding Rossmann-fold domains"/>
    <property type="match status" value="1"/>
</dbReference>
<evidence type="ECO:0000313" key="2">
    <source>
        <dbReference type="EMBL" id="SEW53118.1"/>
    </source>
</evidence>
<dbReference type="OrthoDB" id="2149806at2"/>
<dbReference type="RefSeq" id="WP_089900226.1">
    <property type="nucleotide sequence ID" value="NZ_FOJG01000002.1"/>
</dbReference>
<name>A0A1I0S9W5_9BACT</name>
<organism evidence="2 3">
    <name type="scientific">Chitinophaga arvensicola</name>
    <dbReference type="NCBI Taxonomy" id="29529"/>
    <lineage>
        <taxon>Bacteria</taxon>
        <taxon>Pseudomonadati</taxon>
        <taxon>Bacteroidota</taxon>
        <taxon>Chitinophagia</taxon>
        <taxon>Chitinophagales</taxon>
        <taxon>Chitinophagaceae</taxon>
        <taxon>Chitinophaga</taxon>
    </lineage>
</organism>
<dbReference type="Pfam" id="PF05368">
    <property type="entry name" value="NmrA"/>
    <property type="match status" value="1"/>
</dbReference>
<dbReference type="PANTHER" id="PTHR43162:SF1">
    <property type="entry name" value="PRESTALK A DIFFERENTIATION PROTEIN A"/>
    <property type="match status" value="1"/>
</dbReference>
<dbReference type="STRING" id="29529.SAMN04488122_5344"/>
<keyword evidence="3" id="KW-1185">Reference proteome</keyword>
<dbReference type="InterPro" id="IPR036291">
    <property type="entry name" value="NAD(P)-bd_dom_sf"/>
</dbReference>
<dbReference type="PANTHER" id="PTHR43162">
    <property type="match status" value="1"/>
</dbReference>
<dbReference type="InterPro" id="IPR008030">
    <property type="entry name" value="NmrA-like"/>
</dbReference>
<sequence length="301" mass="33058">MNIVLTGSLGNIGKPLTVALVKKGHTVTVISSKPERQKEIEALGAKAAIGSIEDVGFLSETFKNADIVYLMETLETAGSFFDKNVDFIATINKIGQNYKQAVETAGVKKVVHLSSVSGNTNQGNGILIFHYNVEKILQQLPADVSVKFMRPVSFYTNMFAFIRGIKAQGAIVQNYGGDEKAPWVSPLDIAEVVAEEMDSPFHGRTIRYIASDEFSPNEAASLLGEAIGKQDLTWQVIPDQQLLDNWQAAGMNEQIAQGFIEMQASMRGGLLFEDYYKNRPALGKVKLTDFVKQFAAVYHQS</sequence>
<evidence type="ECO:0000313" key="3">
    <source>
        <dbReference type="Proteomes" id="UP000199310"/>
    </source>
</evidence>
<reference evidence="3" key="1">
    <citation type="submission" date="2016-10" db="EMBL/GenBank/DDBJ databases">
        <authorList>
            <person name="Varghese N."/>
            <person name="Submissions S."/>
        </authorList>
    </citation>
    <scope>NUCLEOTIDE SEQUENCE [LARGE SCALE GENOMIC DNA]</scope>
    <source>
        <strain evidence="3">DSM 3695</strain>
    </source>
</reference>
<protein>
    <submittedName>
        <fullName evidence="2">Uncharacterized conserved protein YbjT, contains NAD(P)-binding and DUF2867 domains</fullName>
    </submittedName>
</protein>
<evidence type="ECO:0000259" key="1">
    <source>
        <dbReference type="Pfam" id="PF05368"/>
    </source>
</evidence>
<dbReference type="Gene3D" id="3.90.25.10">
    <property type="entry name" value="UDP-galactose 4-epimerase, domain 1"/>
    <property type="match status" value="1"/>
</dbReference>
<dbReference type="Proteomes" id="UP000199310">
    <property type="component" value="Unassembled WGS sequence"/>
</dbReference>
<accession>A0A1I0S9W5</accession>
<dbReference type="Gene3D" id="3.40.50.720">
    <property type="entry name" value="NAD(P)-binding Rossmann-like Domain"/>
    <property type="match status" value="1"/>
</dbReference>
<dbReference type="InterPro" id="IPR051604">
    <property type="entry name" value="Ergot_Alk_Oxidoreductase"/>
</dbReference>
<dbReference type="AlphaFoldDB" id="A0A1I0S9W5"/>
<proteinExistence type="predicted"/>
<gene>
    <name evidence="2" type="ORF">SAMN04488122_5344</name>
</gene>